<dbReference type="InterPro" id="IPR020449">
    <property type="entry name" value="Tscrpt_reg_AraC-type_HTH"/>
</dbReference>
<dbReference type="Pfam" id="PF12833">
    <property type="entry name" value="HTH_18"/>
    <property type="match status" value="1"/>
</dbReference>
<sequence length="427" mass="49594">MLPSYPLQNEHYIKKLNDNILLERLLDSFSTITRMNVAVTDVDGNYLLTSKKEEAEFCRLIKSTSQGLERCCSSYARAGREAEKWNEPYFFKCHAGLIAWACPILFDGRHEGNFICGQVLMWKLDQYYIQEILEITKKLDIDNTKLEKAAKKLDVISADHMQAAADLLFVTANYFAHSGTSTLDYQQQLRIISSWLWNENYNKKVQETVEQDIIELENELFREIRLSHQESSRELLKKLAIKFFTHSRGKIEIIKGLSIEFISLLTRFATECGTKFEESIRYSFKRLNELEEADTVEKVILWLLTTGNSYIDLLTEKDTDPQETIINNAISYILTNYPSQELSLPVIADYCHISPSYLSRIFKDKKGYTITEQVNRTRIEEARHLLQVSNSTIEEIAKMVGFSDRSYFCKVFKKQVGLSPSDYKKRF</sequence>
<evidence type="ECO:0000256" key="2">
    <source>
        <dbReference type="ARBA" id="ARBA00023125"/>
    </source>
</evidence>
<evidence type="ECO:0000313" key="6">
    <source>
        <dbReference type="Proteomes" id="UP000046155"/>
    </source>
</evidence>
<dbReference type="Pfam" id="PF10114">
    <property type="entry name" value="PocR"/>
    <property type="match status" value="1"/>
</dbReference>
<dbReference type="GO" id="GO:0043565">
    <property type="term" value="F:sequence-specific DNA binding"/>
    <property type="evidence" value="ECO:0007669"/>
    <property type="project" value="InterPro"/>
</dbReference>
<keyword evidence="1" id="KW-0805">Transcription regulation</keyword>
<reference evidence="6" key="1">
    <citation type="submission" date="2015-01" db="EMBL/GenBank/DDBJ databases">
        <authorList>
            <person name="Manzoor Shahid"/>
            <person name="Zubair Saima"/>
        </authorList>
    </citation>
    <scope>NUCLEOTIDE SEQUENCE [LARGE SCALE GENOMIC DNA]</scope>
    <source>
        <strain evidence="6">Sp3</strain>
    </source>
</reference>
<dbReference type="Gene3D" id="1.10.10.60">
    <property type="entry name" value="Homeodomain-like"/>
    <property type="match status" value="2"/>
</dbReference>
<dbReference type="SUPFAM" id="SSF46689">
    <property type="entry name" value="Homeodomain-like"/>
    <property type="match status" value="2"/>
</dbReference>
<dbReference type="GO" id="GO:0003700">
    <property type="term" value="F:DNA-binding transcription factor activity"/>
    <property type="evidence" value="ECO:0007669"/>
    <property type="project" value="InterPro"/>
</dbReference>
<keyword evidence="2" id="KW-0238">DNA-binding</keyword>
<organism evidence="5 6">
    <name type="scientific">Syntrophaceticus schinkii</name>
    <dbReference type="NCBI Taxonomy" id="499207"/>
    <lineage>
        <taxon>Bacteria</taxon>
        <taxon>Bacillati</taxon>
        <taxon>Bacillota</taxon>
        <taxon>Clostridia</taxon>
        <taxon>Thermoanaerobacterales</taxon>
        <taxon>Thermoanaerobacterales Family III. Incertae Sedis</taxon>
        <taxon>Syntrophaceticus</taxon>
    </lineage>
</organism>
<dbReference type="RefSeq" id="WP_044666065.1">
    <property type="nucleotide sequence ID" value="NZ_CDRZ01000280.1"/>
</dbReference>
<dbReference type="Proteomes" id="UP000046155">
    <property type="component" value="Unassembled WGS sequence"/>
</dbReference>
<dbReference type="InterPro" id="IPR009057">
    <property type="entry name" value="Homeodomain-like_sf"/>
</dbReference>
<dbReference type="AlphaFoldDB" id="A0A0B7MQM5"/>
<accession>A0A0B7MQM5</accession>
<name>A0A0B7MQM5_9FIRM</name>
<dbReference type="SMART" id="SM00342">
    <property type="entry name" value="HTH_ARAC"/>
    <property type="match status" value="1"/>
</dbReference>
<protein>
    <submittedName>
        <fullName evidence="5">Transcriptional regulator, AraC family</fullName>
    </submittedName>
</protein>
<evidence type="ECO:0000256" key="1">
    <source>
        <dbReference type="ARBA" id="ARBA00023015"/>
    </source>
</evidence>
<dbReference type="InterPro" id="IPR018771">
    <property type="entry name" value="PocR_dom"/>
</dbReference>
<proteinExistence type="predicted"/>
<dbReference type="EMBL" id="CDRZ01000280">
    <property type="protein sequence ID" value="CEO90281.1"/>
    <property type="molecule type" value="Genomic_DNA"/>
</dbReference>
<keyword evidence="3" id="KW-0804">Transcription</keyword>
<dbReference type="PANTHER" id="PTHR43280:SF2">
    <property type="entry name" value="HTH-TYPE TRANSCRIPTIONAL REGULATOR EXSA"/>
    <property type="match status" value="1"/>
</dbReference>
<feature type="domain" description="HTH araC/xylS-type" evidence="4">
    <location>
        <begin position="327"/>
        <end position="426"/>
    </location>
</feature>
<gene>
    <name evidence="5" type="ORF">SSCH_80002</name>
</gene>
<keyword evidence="6" id="KW-1185">Reference proteome</keyword>
<evidence type="ECO:0000313" key="5">
    <source>
        <dbReference type="EMBL" id="CEO90281.1"/>
    </source>
</evidence>
<evidence type="ECO:0000259" key="4">
    <source>
        <dbReference type="PROSITE" id="PS01124"/>
    </source>
</evidence>
<dbReference type="PRINTS" id="PR00032">
    <property type="entry name" value="HTHARAC"/>
</dbReference>
<dbReference type="PANTHER" id="PTHR43280">
    <property type="entry name" value="ARAC-FAMILY TRANSCRIPTIONAL REGULATOR"/>
    <property type="match status" value="1"/>
</dbReference>
<dbReference type="PROSITE" id="PS01124">
    <property type="entry name" value="HTH_ARAC_FAMILY_2"/>
    <property type="match status" value="1"/>
</dbReference>
<dbReference type="InterPro" id="IPR018060">
    <property type="entry name" value="HTH_AraC"/>
</dbReference>
<evidence type="ECO:0000256" key="3">
    <source>
        <dbReference type="ARBA" id="ARBA00023163"/>
    </source>
</evidence>